<accession>A0A819IW84</accession>
<organism evidence="5 6">
    <name type="scientific">Rotaria sordida</name>
    <dbReference type="NCBI Taxonomy" id="392033"/>
    <lineage>
        <taxon>Eukaryota</taxon>
        <taxon>Metazoa</taxon>
        <taxon>Spiralia</taxon>
        <taxon>Gnathifera</taxon>
        <taxon>Rotifera</taxon>
        <taxon>Eurotatoria</taxon>
        <taxon>Bdelloidea</taxon>
        <taxon>Philodinida</taxon>
        <taxon>Philodinidae</taxon>
        <taxon>Rotaria</taxon>
    </lineage>
</organism>
<evidence type="ECO:0000256" key="1">
    <source>
        <dbReference type="SAM" id="Phobius"/>
    </source>
</evidence>
<name>A0A819IW84_9BILA</name>
<feature type="transmembrane region" description="Helical" evidence="1">
    <location>
        <begin position="25"/>
        <end position="45"/>
    </location>
</feature>
<dbReference type="Proteomes" id="UP000663882">
    <property type="component" value="Unassembled WGS sequence"/>
</dbReference>
<evidence type="ECO:0000313" key="2">
    <source>
        <dbReference type="EMBL" id="CAF0828934.1"/>
    </source>
</evidence>
<sequence length="208" mass="24762">MNNTTLISLQENIQMKLIDTYDTSGAIIFIVGVLVWYSLGVVCLLRMQTISSSVVIENSSKHSTKLFNRSFREKRDRKIILEELVDKENRDKLWDIYFGTSDDMNNKIINKEPFRIRNIQRRLEMIDKDNQDDNERIQFSQGHKDPDSKYFSLSRNKSSSDRRLYVKHHSLVDRQTLEEWEKNVDSVKISENYSLTIPRLFTRRHSRR</sequence>
<dbReference type="EMBL" id="CAJOAX010000123">
    <property type="protein sequence ID" value="CAF3515587.1"/>
    <property type="molecule type" value="Genomic_DNA"/>
</dbReference>
<dbReference type="Proteomes" id="UP000663889">
    <property type="component" value="Unassembled WGS sequence"/>
</dbReference>
<protein>
    <submittedName>
        <fullName evidence="5">Uncharacterized protein</fullName>
    </submittedName>
</protein>
<dbReference type="OrthoDB" id="10050063at2759"/>
<evidence type="ECO:0000313" key="4">
    <source>
        <dbReference type="EMBL" id="CAF3515587.1"/>
    </source>
</evidence>
<dbReference type="EMBL" id="CAJOBE010004232">
    <property type="protein sequence ID" value="CAF3922533.1"/>
    <property type="molecule type" value="Genomic_DNA"/>
</dbReference>
<keyword evidence="1" id="KW-0472">Membrane</keyword>
<keyword evidence="1" id="KW-1133">Transmembrane helix</keyword>
<dbReference type="EMBL" id="CAJNOO010000149">
    <property type="protein sequence ID" value="CAF0828934.1"/>
    <property type="molecule type" value="Genomic_DNA"/>
</dbReference>
<dbReference type="Proteomes" id="UP000663874">
    <property type="component" value="Unassembled WGS sequence"/>
</dbReference>
<keyword evidence="1" id="KW-0812">Transmembrane</keyword>
<gene>
    <name evidence="5" type="ORF">FNK824_LOCUS21699</name>
    <name evidence="4" type="ORF">OTI717_LOCUS2514</name>
    <name evidence="2" type="ORF">RFH988_LOCUS5333</name>
    <name evidence="3" type="ORF">SEV965_LOCUS5630</name>
</gene>
<comment type="caution">
    <text evidence="5">The sequence shown here is derived from an EMBL/GenBank/DDBJ whole genome shotgun (WGS) entry which is preliminary data.</text>
</comment>
<dbReference type="Proteomes" id="UP000663823">
    <property type="component" value="Unassembled WGS sequence"/>
</dbReference>
<reference evidence="5" key="1">
    <citation type="submission" date="2021-02" db="EMBL/GenBank/DDBJ databases">
        <authorList>
            <person name="Nowell W R."/>
        </authorList>
    </citation>
    <scope>NUCLEOTIDE SEQUENCE</scope>
</reference>
<proteinExistence type="predicted"/>
<dbReference type="AlphaFoldDB" id="A0A819IW84"/>
<evidence type="ECO:0000313" key="6">
    <source>
        <dbReference type="Proteomes" id="UP000663874"/>
    </source>
</evidence>
<evidence type="ECO:0000313" key="3">
    <source>
        <dbReference type="EMBL" id="CAF0900898.1"/>
    </source>
</evidence>
<dbReference type="EMBL" id="CAJNOU010000174">
    <property type="protein sequence ID" value="CAF0900898.1"/>
    <property type="molecule type" value="Genomic_DNA"/>
</dbReference>
<evidence type="ECO:0000313" key="5">
    <source>
        <dbReference type="EMBL" id="CAF3922533.1"/>
    </source>
</evidence>